<feature type="compositionally biased region" description="Polar residues" evidence="1">
    <location>
        <begin position="52"/>
        <end position="61"/>
    </location>
</feature>
<feature type="non-terminal residue" evidence="2">
    <location>
        <position position="1"/>
    </location>
</feature>
<evidence type="ECO:0000313" key="2">
    <source>
        <dbReference type="EMBL" id="GAF89671.1"/>
    </source>
</evidence>
<dbReference type="AlphaFoldDB" id="X0TR23"/>
<proteinExistence type="predicted"/>
<sequence length="74" mass="8291">EKKETSAKSSEVIRNLLAILRIRPSLLGLSPEFVTNRQSVIMFLIAITPRNGTTKQRSAIDNQIPKAKTSSRLR</sequence>
<protein>
    <submittedName>
        <fullName evidence="2">Uncharacterized protein</fullName>
    </submittedName>
</protein>
<accession>X0TR23</accession>
<comment type="caution">
    <text evidence="2">The sequence shown here is derived from an EMBL/GenBank/DDBJ whole genome shotgun (WGS) entry which is preliminary data.</text>
</comment>
<name>X0TR23_9ZZZZ</name>
<reference evidence="2" key="1">
    <citation type="journal article" date="2014" name="Front. Microbiol.">
        <title>High frequency of phylogenetically diverse reductive dehalogenase-homologous genes in deep subseafloor sedimentary metagenomes.</title>
        <authorList>
            <person name="Kawai M."/>
            <person name="Futagami T."/>
            <person name="Toyoda A."/>
            <person name="Takaki Y."/>
            <person name="Nishi S."/>
            <person name="Hori S."/>
            <person name="Arai W."/>
            <person name="Tsubouchi T."/>
            <person name="Morono Y."/>
            <person name="Uchiyama I."/>
            <person name="Ito T."/>
            <person name="Fujiyama A."/>
            <person name="Inagaki F."/>
            <person name="Takami H."/>
        </authorList>
    </citation>
    <scope>NUCLEOTIDE SEQUENCE</scope>
    <source>
        <strain evidence="2">Expedition CK06-06</strain>
    </source>
</reference>
<organism evidence="2">
    <name type="scientific">marine sediment metagenome</name>
    <dbReference type="NCBI Taxonomy" id="412755"/>
    <lineage>
        <taxon>unclassified sequences</taxon>
        <taxon>metagenomes</taxon>
        <taxon>ecological metagenomes</taxon>
    </lineage>
</organism>
<dbReference type="EMBL" id="BARS01014066">
    <property type="protein sequence ID" value="GAF89671.1"/>
    <property type="molecule type" value="Genomic_DNA"/>
</dbReference>
<gene>
    <name evidence="2" type="ORF">S01H1_23988</name>
</gene>
<evidence type="ECO:0000256" key="1">
    <source>
        <dbReference type="SAM" id="MobiDB-lite"/>
    </source>
</evidence>
<feature type="region of interest" description="Disordered" evidence="1">
    <location>
        <begin position="52"/>
        <end position="74"/>
    </location>
</feature>